<keyword evidence="3" id="KW-1185">Reference proteome</keyword>
<proteinExistence type="predicted"/>
<comment type="caution">
    <text evidence="2">The sequence shown here is derived from an EMBL/GenBank/DDBJ whole genome shotgun (WGS) entry which is preliminary data.</text>
</comment>
<organism evidence="2 3">
    <name type="scientific">Lacticaseibacillus thailandensis DSM 22698 = JCM 13996</name>
    <dbReference type="NCBI Taxonomy" id="1423810"/>
    <lineage>
        <taxon>Bacteria</taxon>
        <taxon>Bacillati</taxon>
        <taxon>Bacillota</taxon>
        <taxon>Bacilli</taxon>
        <taxon>Lactobacillales</taxon>
        <taxon>Lactobacillaceae</taxon>
        <taxon>Lacticaseibacillus</taxon>
    </lineage>
</organism>
<feature type="region of interest" description="Disordered" evidence="1">
    <location>
        <begin position="33"/>
        <end position="53"/>
    </location>
</feature>
<reference evidence="2 3" key="1">
    <citation type="journal article" date="2015" name="Genome Announc.">
        <title>Expanding the biotechnology potential of lactobacilli through comparative genomics of 213 strains and associated genera.</title>
        <authorList>
            <person name="Sun Z."/>
            <person name="Harris H.M."/>
            <person name="McCann A."/>
            <person name="Guo C."/>
            <person name="Argimon S."/>
            <person name="Zhang W."/>
            <person name="Yang X."/>
            <person name="Jeffery I.B."/>
            <person name="Cooney J.C."/>
            <person name="Kagawa T.F."/>
            <person name="Liu W."/>
            <person name="Song Y."/>
            <person name="Salvetti E."/>
            <person name="Wrobel A."/>
            <person name="Rasinkangas P."/>
            <person name="Parkhill J."/>
            <person name="Rea M.C."/>
            <person name="O'Sullivan O."/>
            <person name="Ritari J."/>
            <person name="Douillard F.P."/>
            <person name="Paul Ross R."/>
            <person name="Yang R."/>
            <person name="Briner A.E."/>
            <person name="Felis G.E."/>
            <person name="de Vos W.M."/>
            <person name="Barrangou R."/>
            <person name="Klaenhammer T.R."/>
            <person name="Caufield P.W."/>
            <person name="Cui Y."/>
            <person name="Zhang H."/>
            <person name="O'Toole P.W."/>
        </authorList>
    </citation>
    <scope>NUCLEOTIDE SEQUENCE [LARGE SCALE GENOMIC DNA]</scope>
    <source>
        <strain evidence="2 3">DSM 22698</strain>
    </source>
</reference>
<evidence type="ECO:0000313" key="3">
    <source>
        <dbReference type="Proteomes" id="UP000051789"/>
    </source>
</evidence>
<dbReference type="Proteomes" id="UP000051789">
    <property type="component" value="Unassembled WGS sequence"/>
</dbReference>
<sequence length="53" mass="5550">MVTSRDEPYVGVSGSRQSIANVMLKIVADPTDTANNSIGIAGPDTAGENRPIY</sequence>
<dbReference type="STRING" id="1423810.FD19_GL000355"/>
<dbReference type="AlphaFoldDB" id="A0A0R2C9M4"/>
<gene>
    <name evidence="2" type="ORF">FD19_GL000355</name>
</gene>
<evidence type="ECO:0000313" key="2">
    <source>
        <dbReference type="EMBL" id="KRM88069.1"/>
    </source>
</evidence>
<dbReference type="PATRIC" id="fig|1423810.4.peg.359"/>
<accession>A0A0R2C9M4</accession>
<protein>
    <submittedName>
        <fullName evidence="2">Uncharacterized protein</fullName>
    </submittedName>
</protein>
<evidence type="ECO:0000256" key="1">
    <source>
        <dbReference type="SAM" id="MobiDB-lite"/>
    </source>
</evidence>
<dbReference type="EMBL" id="AYZK01000001">
    <property type="protein sequence ID" value="KRM88069.1"/>
    <property type="molecule type" value="Genomic_DNA"/>
</dbReference>
<name>A0A0R2C9M4_9LACO</name>